<dbReference type="EMBL" id="JBDXSU010000002">
    <property type="protein sequence ID" value="MFB5189347.1"/>
    <property type="molecule type" value="Genomic_DNA"/>
</dbReference>
<gene>
    <name evidence="1" type="ORF">KKP3000_002354</name>
</gene>
<accession>A0ABV5ACJ8</accession>
<comment type="caution">
    <text evidence="1">The sequence shown here is derived from an EMBL/GenBank/DDBJ whole genome shotgun (WGS) entry which is preliminary data.</text>
</comment>
<sequence>MSRVRLVPIVLIAIVALAVLFGGWQAYQHFNLLGPLKKNLQHVEGVQTVDILTGSPDVVQVQLGPFSKLKNGDLQQTYDDITSQVSSKLGTGVTLQLSDDRSGTLAQALENFNPVLLEGVDKGNYTEMISQVTRMAKAQGITCRVTMDTQYIYIQLAKGGHYLYKVMPYSTHQGGAAS</sequence>
<evidence type="ECO:0000313" key="1">
    <source>
        <dbReference type="EMBL" id="MFB5189347.1"/>
    </source>
</evidence>
<dbReference type="Proteomes" id="UP001579974">
    <property type="component" value="Unassembled WGS sequence"/>
</dbReference>
<protein>
    <submittedName>
        <fullName evidence="1">Uncharacterized protein</fullName>
    </submittedName>
</protein>
<reference evidence="1 2" key="1">
    <citation type="journal article" date="2024" name="Int. J. Mol. Sci.">
        <title>Exploration of Alicyclobacillus spp. Genome in Search of Antibiotic Resistance.</title>
        <authorList>
            <person name="Bucka-Kolendo J."/>
            <person name="Kiousi D.E."/>
            <person name="Dekowska A."/>
            <person name="Mikolajczuk-Szczyrba A."/>
            <person name="Karadedos D.M."/>
            <person name="Michael P."/>
            <person name="Galanis A."/>
            <person name="Sokolowska B."/>
        </authorList>
    </citation>
    <scope>NUCLEOTIDE SEQUENCE [LARGE SCALE GENOMIC DNA]</scope>
    <source>
        <strain evidence="1 2">KKP 3000</strain>
    </source>
</reference>
<evidence type="ECO:0000313" key="2">
    <source>
        <dbReference type="Proteomes" id="UP001579974"/>
    </source>
</evidence>
<proteinExistence type="predicted"/>
<keyword evidence="2" id="KW-1185">Reference proteome</keyword>
<dbReference type="RefSeq" id="WP_275476763.1">
    <property type="nucleotide sequence ID" value="NZ_CP162940.1"/>
</dbReference>
<organism evidence="1 2">
    <name type="scientific">Alicyclobacillus fastidiosus</name>
    <dbReference type="NCBI Taxonomy" id="392011"/>
    <lineage>
        <taxon>Bacteria</taxon>
        <taxon>Bacillati</taxon>
        <taxon>Bacillota</taxon>
        <taxon>Bacilli</taxon>
        <taxon>Bacillales</taxon>
        <taxon>Alicyclobacillaceae</taxon>
        <taxon>Alicyclobacillus</taxon>
    </lineage>
</organism>
<name>A0ABV5ACJ8_9BACL</name>